<dbReference type="PROSITE" id="PS51343">
    <property type="entry name" value="PII_GLNB_DOM"/>
    <property type="match status" value="1"/>
</dbReference>
<organism evidence="1 2">
    <name type="scientific">Pseudofrankia inefficax (strain DSM 45817 / CECT 9037 / DDB 130130 / EuI1c)</name>
    <name type="common">Frankia inefficax</name>
    <dbReference type="NCBI Taxonomy" id="298654"/>
    <lineage>
        <taxon>Bacteria</taxon>
        <taxon>Bacillati</taxon>
        <taxon>Actinomycetota</taxon>
        <taxon>Actinomycetes</taxon>
        <taxon>Frankiales</taxon>
        <taxon>Frankiaceae</taxon>
        <taxon>Pseudofrankia</taxon>
    </lineage>
</organism>
<sequence>MKLVTAILRPHRVADVRAALTTFGIHGMTISQASGYGMEVWRTSSYRGRRFHDESVSNVRMEVVVDDADAEDIVNVILSSAASTASGAGKIWITPVVSLTRVRTGERGMDAI</sequence>
<dbReference type="OrthoDB" id="9802729at2"/>
<dbReference type="GO" id="GO:0006808">
    <property type="term" value="P:regulation of nitrogen utilization"/>
    <property type="evidence" value="ECO:0007669"/>
    <property type="project" value="InterPro"/>
</dbReference>
<dbReference type="GO" id="GO:0005829">
    <property type="term" value="C:cytosol"/>
    <property type="evidence" value="ECO:0007669"/>
    <property type="project" value="TreeGrafter"/>
</dbReference>
<dbReference type="RefSeq" id="WP_013421249.1">
    <property type="nucleotide sequence ID" value="NC_014666.1"/>
</dbReference>
<dbReference type="HOGENOM" id="CLU_082268_0_0_11"/>
<dbReference type="Proteomes" id="UP000002484">
    <property type="component" value="Chromosome"/>
</dbReference>
<dbReference type="KEGG" id="fri:FraEuI1c_0038"/>
<dbReference type="InterPro" id="IPR011322">
    <property type="entry name" value="N-reg_PII-like_a/b"/>
</dbReference>
<dbReference type="eggNOG" id="COG0347">
    <property type="taxonomic scope" value="Bacteria"/>
</dbReference>
<dbReference type="AlphaFoldDB" id="E3J288"/>
<dbReference type="EMBL" id="CP002299">
    <property type="protein sequence ID" value="ADP78126.1"/>
    <property type="molecule type" value="Genomic_DNA"/>
</dbReference>
<proteinExistence type="predicted"/>
<reference evidence="1 2" key="1">
    <citation type="submission" date="2010-10" db="EMBL/GenBank/DDBJ databases">
        <title>Complete sequence of Frankia sp. EuI1c.</title>
        <authorList>
            <consortium name="US DOE Joint Genome Institute"/>
            <person name="Lucas S."/>
            <person name="Copeland A."/>
            <person name="Lapidus A."/>
            <person name="Cheng J.-F."/>
            <person name="Bruce D."/>
            <person name="Goodwin L."/>
            <person name="Pitluck S."/>
            <person name="Chertkov O."/>
            <person name="Detter J.C."/>
            <person name="Han C."/>
            <person name="Tapia R."/>
            <person name="Land M."/>
            <person name="Hauser L."/>
            <person name="Jeffries C."/>
            <person name="Kyrpides N."/>
            <person name="Ivanova N."/>
            <person name="Mikhailova N."/>
            <person name="Beauchemin N."/>
            <person name="Sen A."/>
            <person name="Sur S.A."/>
            <person name="Gtari M."/>
            <person name="Wall L."/>
            <person name="Tisa L."/>
            <person name="Woyke T."/>
        </authorList>
    </citation>
    <scope>NUCLEOTIDE SEQUENCE [LARGE SCALE GENOMIC DNA]</scope>
    <source>
        <strain evidence="2">DSM 45817 / CECT 9037 / EuI1c</strain>
    </source>
</reference>
<protein>
    <submittedName>
        <fullName evidence="1">Nitrogen regulatory protein P-II</fullName>
    </submittedName>
</protein>
<dbReference type="Gene3D" id="3.30.70.120">
    <property type="match status" value="1"/>
</dbReference>
<name>E3J288_PSEI1</name>
<dbReference type="SUPFAM" id="SSF54913">
    <property type="entry name" value="GlnB-like"/>
    <property type="match status" value="1"/>
</dbReference>
<accession>E3J288</accession>
<dbReference type="PANTHER" id="PTHR30115">
    <property type="entry name" value="NITROGEN REGULATORY PROTEIN P-II"/>
    <property type="match status" value="1"/>
</dbReference>
<dbReference type="InterPro" id="IPR015867">
    <property type="entry name" value="N-reg_PII/ATP_PRibTrfase_C"/>
</dbReference>
<dbReference type="GO" id="GO:0005524">
    <property type="term" value="F:ATP binding"/>
    <property type="evidence" value="ECO:0007669"/>
    <property type="project" value="TreeGrafter"/>
</dbReference>
<dbReference type="InParanoid" id="E3J288"/>
<dbReference type="GO" id="GO:0030234">
    <property type="term" value="F:enzyme regulator activity"/>
    <property type="evidence" value="ECO:0007669"/>
    <property type="project" value="InterPro"/>
</dbReference>
<dbReference type="InterPro" id="IPR002187">
    <property type="entry name" value="N-reg_PII"/>
</dbReference>
<dbReference type="PRINTS" id="PR00340">
    <property type="entry name" value="PIIGLNB"/>
</dbReference>
<dbReference type="STRING" id="298654.FraEuI1c_0038"/>
<dbReference type="SMART" id="SM00938">
    <property type="entry name" value="P-II"/>
    <property type="match status" value="1"/>
</dbReference>
<keyword evidence="2" id="KW-1185">Reference proteome</keyword>
<gene>
    <name evidence="1" type="ordered locus">FraEuI1c_0038</name>
</gene>
<dbReference type="PANTHER" id="PTHR30115:SF11">
    <property type="entry name" value="NITROGEN REGULATORY PROTEIN P-II HOMOLOG"/>
    <property type="match status" value="1"/>
</dbReference>
<evidence type="ECO:0000313" key="2">
    <source>
        <dbReference type="Proteomes" id="UP000002484"/>
    </source>
</evidence>
<dbReference type="Pfam" id="PF00543">
    <property type="entry name" value="P-II"/>
    <property type="match status" value="1"/>
</dbReference>
<evidence type="ECO:0000313" key="1">
    <source>
        <dbReference type="EMBL" id="ADP78126.1"/>
    </source>
</evidence>